<keyword evidence="4" id="KW-1185">Reference proteome</keyword>
<reference evidence="3 5" key="2">
    <citation type="journal article" date="2017" name="Infect. Genet. Evol.">
        <title>The new phylogeny of the genus Mycobacterium: The old and the news.</title>
        <authorList>
            <person name="Tortoli E."/>
            <person name="Fedrizzi T."/>
            <person name="Meehan C.J."/>
            <person name="Trovato A."/>
            <person name="Grottola A."/>
            <person name="Giacobazzi E."/>
            <person name="Serpini G.F."/>
            <person name="Tagliazucchi S."/>
            <person name="Fabio A."/>
            <person name="Bettua C."/>
            <person name="Bertorelli R."/>
            <person name="Frascaro F."/>
            <person name="De Sanctis V."/>
            <person name="Pecorari M."/>
            <person name="Jousson O."/>
            <person name="Segata N."/>
            <person name="Cirillo D.M."/>
        </authorList>
    </citation>
    <scope>NUCLEOTIDE SEQUENCE [LARGE SCALE GENOMIC DNA]</scope>
    <source>
        <strain evidence="3 5">NCTC 12882</strain>
    </source>
</reference>
<evidence type="ECO:0000313" key="4">
    <source>
        <dbReference type="Proteomes" id="UP000193907"/>
    </source>
</evidence>
<comment type="caution">
    <text evidence="2">The sequence shown here is derived from an EMBL/GenBank/DDBJ whole genome shotgun (WGS) entry which is preliminary data.</text>
</comment>
<reference evidence="2 4" key="1">
    <citation type="submission" date="2016-01" db="EMBL/GenBank/DDBJ databases">
        <title>The new phylogeny of the genus Mycobacterium.</title>
        <authorList>
            <person name="Tarcisio F."/>
            <person name="Conor M."/>
            <person name="Antonella G."/>
            <person name="Elisabetta G."/>
            <person name="Giulia F.S."/>
            <person name="Sara T."/>
            <person name="Anna F."/>
            <person name="Clotilde B."/>
            <person name="Roberto B."/>
            <person name="Veronica D.S."/>
            <person name="Fabio R."/>
            <person name="Monica P."/>
            <person name="Olivier J."/>
            <person name="Enrico T."/>
            <person name="Nicola S."/>
        </authorList>
    </citation>
    <scope>NUCLEOTIDE SEQUENCE [LARGE SCALE GENOMIC DNA]</scope>
    <source>
        <strain evidence="2 4">DSM 44243</strain>
    </source>
</reference>
<evidence type="ECO:0000313" key="5">
    <source>
        <dbReference type="Proteomes" id="UP000230971"/>
    </source>
</evidence>
<proteinExistence type="predicted"/>
<sequence length="72" mass="8527">MIKDIEFSWKKKWGYPTLHTATDEFGDYGRRSPRREPALRGVSDHRPSTHDGTALTDQRRAMQKWVKRSRPE</sequence>
<dbReference type="Proteomes" id="UP000230971">
    <property type="component" value="Unassembled WGS sequence"/>
</dbReference>
<dbReference type="EMBL" id="PDKV01000011">
    <property type="protein sequence ID" value="PIB78950.1"/>
    <property type="molecule type" value="Genomic_DNA"/>
</dbReference>
<evidence type="ECO:0000313" key="3">
    <source>
        <dbReference type="EMBL" id="PIB78950.1"/>
    </source>
</evidence>
<name>A0A1X1RNN4_MYCCE</name>
<protein>
    <submittedName>
        <fullName evidence="2">Uncharacterized protein</fullName>
    </submittedName>
</protein>
<evidence type="ECO:0000313" key="2">
    <source>
        <dbReference type="EMBL" id="ORV10346.1"/>
    </source>
</evidence>
<feature type="compositionally biased region" description="Basic and acidic residues" evidence="1">
    <location>
        <begin position="27"/>
        <end position="49"/>
    </location>
</feature>
<gene>
    <name evidence="2" type="ORF">AWB95_15775</name>
    <name evidence="3" type="ORF">CQY23_11015</name>
</gene>
<dbReference type="AlphaFoldDB" id="A0A1X1RNN4"/>
<evidence type="ECO:0000256" key="1">
    <source>
        <dbReference type="SAM" id="MobiDB-lite"/>
    </source>
</evidence>
<organism evidence="2 4">
    <name type="scientific">Mycobacterium celatum</name>
    <dbReference type="NCBI Taxonomy" id="28045"/>
    <lineage>
        <taxon>Bacteria</taxon>
        <taxon>Bacillati</taxon>
        <taxon>Actinomycetota</taxon>
        <taxon>Actinomycetes</taxon>
        <taxon>Mycobacteriales</taxon>
        <taxon>Mycobacteriaceae</taxon>
        <taxon>Mycobacterium</taxon>
    </lineage>
</organism>
<dbReference type="EMBL" id="LQOM01000035">
    <property type="protein sequence ID" value="ORV10346.1"/>
    <property type="molecule type" value="Genomic_DNA"/>
</dbReference>
<feature type="region of interest" description="Disordered" evidence="1">
    <location>
        <begin position="26"/>
        <end position="72"/>
    </location>
</feature>
<feature type="compositionally biased region" description="Basic residues" evidence="1">
    <location>
        <begin position="61"/>
        <end position="72"/>
    </location>
</feature>
<accession>A0A1X1RNN4</accession>
<dbReference type="Proteomes" id="UP000193907">
    <property type="component" value="Unassembled WGS sequence"/>
</dbReference>